<evidence type="ECO:0000259" key="4">
    <source>
        <dbReference type="PROSITE" id="PS50075"/>
    </source>
</evidence>
<dbReference type="GO" id="GO:0031177">
    <property type="term" value="F:phosphopantetheine binding"/>
    <property type="evidence" value="ECO:0007669"/>
    <property type="project" value="InterPro"/>
</dbReference>
<dbReference type="RefSeq" id="WP_152791581.1">
    <property type="nucleotide sequence ID" value="NZ_VJZE01000633.1"/>
</dbReference>
<dbReference type="InterPro" id="IPR025110">
    <property type="entry name" value="AMP-bd_C"/>
</dbReference>
<dbReference type="InterPro" id="IPR020806">
    <property type="entry name" value="PKS_PP-bd"/>
</dbReference>
<dbReference type="PROSITE" id="PS00455">
    <property type="entry name" value="AMP_BINDING"/>
    <property type="match status" value="1"/>
</dbReference>
<dbReference type="Gene3D" id="3.30.559.10">
    <property type="entry name" value="Chloramphenicol acetyltransferase-like domain"/>
    <property type="match status" value="1"/>
</dbReference>
<keyword evidence="3" id="KW-0597">Phosphoprotein</keyword>
<dbReference type="Gene3D" id="3.30.300.30">
    <property type="match status" value="1"/>
</dbReference>
<dbReference type="GO" id="GO:0043041">
    <property type="term" value="P:amino acid activation for nonribosomal peptide biosynthetic process"/>
    <property type="evidence" value="ECO:0007669"/>
    <property type="project" value="TreeGrafter"/>
</dbReference>
<dbReference type="SMART" id="SM00823">
    <property type="entry name" value="PKS_PP"/>
    <property type="match status" value="1"/>
</dbReference>
<dbReference type="NCBIfam" id="TIGR01733">
    <property type="entry name" value="AA-adenyl-dom"/>
    <property type="match status" value="1"/>
</dbReference>
<keyword evidence="2" id="KW-0596">Phosphopantetheine</keyword>
<evidence type="ECO:0000256" key="2">
    <source>
        <dbReference type="ARBA" id="ARBA00022450"/>
    </source>
</evidence>
<dbReference type="InterPro" id="IPR020845">
    <property type="entry name" value="AMP-binding_CS"/>
</dbReference>
<organism evidence="5 6">
    <name type="scientific">Streptomyces phyllanthi</name>
    <dbReference type="NCBI Taxonomy" id="1803180"/>
    <lineage>
        <taxon>Bacteria</taxon>
        <taxon>Bacillati</taxon>
        <taxon>Actinomycetota</taxon>
        <taxon>Actinomycetes</taxon>
        <taxon>Kitasatosporales</taxon>
        <taxon>Streptomycetaceae</taxon>
        <taxon>Streptomyces</taxon>
    </lineage>
</organism>
<dbReference type="Proteomes" id="UP000326979">
    <property type="component" value="Unassembled WGS sequence"/>
</dbReference>
<dbReference type="InterPro" id="IPR010071">
    <property type="entry name" value="AA_adenyl_dom"/>
</dbReference>
<sequence length="1377" mass="145632">WQRSWLTGDVLDGQLAYWRDKLAGAPVLDLPTDRPRPPVRSSEGAATHFTVPAPVASGLREVARRSGATMFMTLLAGVGVVLGRYAGLDDVVVGSPAANRTRPETEDLIGFFVNTLVLRTDLSGDPSFTDLVGRVRETALDAYAHQDLPFEQLVDALVTERDRSRTPLFQVFFNYLRDEGDGAAAGDGPDDAQASPRTVKFDLTVNLVDAGTGLAGSIEYSAALFDRETAERMVGHLITTLGAVAEDPDRRLSRLPVLTSAERNLMLATWNDTTTSLPAVGGVHELVAAQAAARPDAVAVVAGGTTLTYAALEERAGRLADRLRALGAGAESVVGLCLERGLDTVVAILAVWKAGAAYLPLDPDYPTERLAFVLADSGVHVLAGHRAVAGGLSADTRIWLDDPAEAVDPAGPPEPETESAAGRLAYVIYTSGSTGTPKGVQVTQHNLVNFLTSMAERPGLTSADVLLAVTTLGFDIAGLELLLPLTVGAQVVVADRDTVRSPRLLAGEIGRSGATVMQATPSTWQMLVADGWSGAARLRALCGGEALPAELARAIQARTADVWNMYGPTETTIWSTCRPLTEDGPVTLGSPVANTRVHVLDRRLGPVPVGVAGELFIGGAGVTRGYAGRPPLTAERFVADPFAADGSRLYRTGDVVRRRAGGELEFLGRADDQVKVRGFRVEPGEVTAALAAHPRIRSAAVAAWGEAGDRLAAYLVPADHDEGIPTAGDLRAFLRRSLPEYMVPSVFTELAALPLTPNGKLDRAALPAPDTARPELGALVAPTGATEELLAGIWAQLLGADQVGALDGFFELGGHSLLATRVISRIREVFGAEVALAALFEHPTLRALAAVVDQTRPGSAAPPITPVARDRALPLSFAQQRLWFLNQLEPASAEYNLPSLIPMAGPVDLAALGAALTAVAARHEVLRTRLVAGPDGVAYQVIDPPGPVPLPVADVSGVADPLGAARRLVAVDAAAPFDLAAGPLLRACLIRTAGTMQLLALTIHHVAFDDWSDRILRRDLSSLYAAFRAGEPDPLPPLPVQYADFAVWQRAWLADEVQDRQLAYWRERLAALPVLELPLDRPRPPLRSSAGAAMRFSVPGEVVRGLHEVTREGGATMYMTLLAAFSVLLGRYSGQDDIVVGTPVAGRNRAETEDLIGFFVNTLVMRTDLSDDPTFAELVGRVRETALGAYAHQDLPFEQLVDALVTDRDRSRTPLFQVLFDYYRQDTGEGSGSAETVQAGVTAKFDLRLVVVEDDDGLTATIEYGVALFDSVTIERLAGHLRMLLARIAEGASRPISELSVLSAVEHADLLGLGSGAARPASATGGVPGLVVEQASSAGDAVAVVCGEAHLTYADLVGRASQLARHLRGLGVGPESV</sequence>
<dbReference type="PROSITE" id="PS50075">
    <property type="entry name" value="CARRIER"/>
    <property type="match status" value="1"/>
</dbReference>
<dbReference type="GO" id="GO:0017000">
    <property type="term" value="P:antibiotic biosynthetic process"/>
    <property type="evidence" value="ECO:0007669"/>
    <property type="project" value="UniProtKB-ARBA"/>
</dbReference>
<dbReference type="SUPFAM" id="SSF56801">
    <property type="entry name" value="Acetyl-CoA synthetase-like"/>
    <property type="match status" value="2"/>
</dbReference>
<dbReference type="PANTHER" id="PTHR45527">
    <property type="entry name" value="NONRIBOSOMAL PEPTIDE SYNTHETASE"/>
    <property type="match status" value="1"/>
</dbReference>
<dbReference type="InterPro" id="IPR009081">
    <property type="entry name" value="PP-bd_ACP"/>
</dbReference>
<dbReference type="EMBL" id="VJZE01000633">
    <property type="protein sequence ID" value="MPY46339.1"/>
    <property type="molecule type" value="Genomic_DNA"/>
</dbReference>
<dbReference type="PROSITE" id="PS00012">
    <property type="entry name" value="PHOSPHOPANTETHEINE"/>
    <property type="match status" value="1"/>
</dbReference>
<accession>A0A5N8WGH4</accession>
<dbReference type="SUPFAM" id="SSF52777">
    <property type="entry name" value="CoA-dependent acyltransferases"/>
    <property type="match status" value="3"/>
</dbReference>
<proteinExistence type="predicted"/>
<dbReference type="SUPFAM" id="SSF47336">
    <property type="entry name" value="ACP-like"/>
    <property type="match status" value="1"/>
</dbReference>
<dbReference type="InterPro" id="IPR045851">
    <property type="entry name" value="AMP-bd_C_sf"/>
</dbReference>
<dbReference type="Gene3D" id="3.40.50.980">
    <property type="match status" value="3"/>
</dbReference>
<dbReference type="FunFam" id="3.40.50.980:FF:000001">
    <property type="entry name" value="Non-ribosomal peptide synthetase"/>
    <property type="match status" value="1"/>
</dbReference>
<dbReference type="InterPro" id="IPR001242">
    <property type="entry name" value="Condensation_dom"/>
</dbReference>
<dbReference type="GO" id="GO:0003824">
    <property type="term" value="F:catalytic activity"/>
    <property type="evidence" value="ECO:0007669"/>
    <property type="project" value="InterPro"/>
</dbReference>
<comment type="caution">
    <text evidence="5">The sequence shown here is derived from an EMBL/GenBank/DDBJ whole genome shotgun (WGS) entry which is preliminary data.</text>
</comment>
<dbReference type="PANTHER" id="PTHR45527:SF1">
    <property type="entry name" value="FATTY ACID SYNTHASE"/>
    <property type="match status" value="1"/>
</dbReference>
<dbReference type="Gene3D" id="3.30.559.30">
    <property type="entry name" value="Nonribosomal peptide synthetase, condensation domain"/>
    <property type="match status" value="2"/>
</dbReference>
<dbReference type="InterPro" id="IPR000873">
    <property type="entry name" value="AMP-dep_synth/lig_dom"/>
</dbReference>
<dbReference type="FunFam" id="3.40.50.12780:FF:000012">
    <property type="entry name" value="Non-ribosomal peptide synthetase"/>
    <property type="match status" value="1"/>
</dbReference>
<protein>
    <submittedName>
        <fullName evidence="5">Amino acid adenylation domain-containing protein</fullName>
    </submittedName>
</protein>
<dbReference type="GO" id="GO:0008610">
    <property type="term" value="P:lipid biosynthetic process"/>
    <property type="evidence" value="ECO:0007669"/>
    <property type="project" value="UniProtKB-ARBA"/>
</dbReference>
<dbReference type="CDD" id="cd19531">
    <property type="entry name" value="LCL_NRPS-like"/>
    <property type="match status" value="2"/>
</dbReference>
<dbReference type="GO" id="GO:0005829">
    <property type="term" value="C:cytosol"/>
    <property type="evidence" value="ECO:0007669"/>
    <property type="project" value="TreeGrafter"/>
</dbReference>
<dbReference type="Pfam" id="PF00501">
    <property type="entry name" value="AMP-binding"/>
    <property type="match status" value="1"/>
</dbReference>
<dbReference type="CDD" id="cd12116">
    <property type="entry name" value="A_NRPS_Ta1_like"/>
    <property type="match status" value="1"/>
</dbReference>
<dbReference type="Pfam" id="PF00550">
    <property type="entry name" value="PP-binding"/>
    <property type="match status" value="1"/>
</dbReference>
<gene>
    <name evidence="5" type="ORF">FNH04_42485</name>
</gene>
<dbReference type="OrthoDB" id="2472181at2"/>
<feature type="non-terminal residue" evidence="5">
    <location>
        <position position="1377"/>
    </location>
</feature>
<evidence type="ECO:0000313" key="6">
    <source>
        <dbReference type="Proteomes" id="UP000326979"/>
    </source>
</evidence>
<reference evidence="5 6" key="1">
    <citation type="submission" date="2019-07" db="EMBL/GenBank/DDBJ databases">
        <title>New species of Amycolatopsis and Streptomyces.</title>
        <authorList>
            <person name="Duangmal K."/>
            <person name="Teo W.F.A."/>
            <person name="Lipun K."/>
        </authorList>
    </citation>
    <scope>NUCLEOTIDE SEQUENCE [LARGE SCALE GENOMIC DNA]</scope>
    <source>
        <strain evidence="5 6">TISTR 2346</strain>
    </source>
</reference>
<name>A0A5N8WGH4_9ACTN</name>
<evidence type="ECO:0000256" key="3">
    <source>
        <dbReference type="ARBA" id="ARBA00022553"/>
    </source>
</evidence>
<dbReference type="FunFam" id="2.30.38.10:FF:000001">
    <property type="entry name" value="Non-ribosomal peptide synthetase PvdI"/>
    <property type="match status" value="1"/>
</dbReference>
<dbReference type="Pfam" id="PF13193">
    <property type="entry name" value="AMP-binding_C"/>
    <property type="match status" value="1"/>
</dbReference>
<evidence type="ECO:0000313" key="5">
    <source>
        <dbReference type="EMBL" id="MPY46339.1"/>
    </source>
</evidence>
<comment type="cofactor">
    <cofactor evidence="1">
        <name>pantetheine 4'-phosphate</name>
        <dbReference type="ChEBI" id="CHEBI:47942"/>
    </cofactor>
</comment>
<dbReference type="FunFam" id="3.30.559.30:FF:000001">
    <property type="entry name" value="Non-ribosomal peptide synthetase"/>
    <property type="match status" value="1"/>
</dbReference>
<feature type="domain" description="Carrier" evidence="4">
    <location>
        <begin position="781"/>
        <end position="856"/>
    </location>
</feature>
<dbReference type="GO" id="GO:0044550">
    <property type="term" value="P:secondary metabolite biosynthetic process"/>
    <property type="evidence" value="ECO:0007669"/>
    <property type="project" value="TreeGrafter"/>
</dbReference>
<dbReference type="InterPro" id="IPR006162">
    <property type="entry name" value="Ppantetheine_attach_site"/>
</dbReference>
<dbReference type="InterPro" id="IPR023213">
    <property type="entry name" value="CAT-like_dom_sf"/>
</dbReference>
<dbReference type="FunFam" id="1.10.1200.10:FF:000005">
    <property type="entry name" value="Nonribosomal peptide synthetase 1"/>
    <property type="match status" value="1"/>
</dbReference>
<evidence type="ECO:0000256" key="1">
    <source>
        <dbReference type="ARBA" id="ARBA00001957"/>
    </source>
</evidence>
<keyword evidence="6" id="KW-1185">Reference proteome</keyword>
<dbReference type="Gene3D" id="1.10.1200.10">
    <property type="entry name" value="ACP-like"/>
    <property type="match status" value="1"/>
</dbReference>
<feature type="non-terminal residue" evidence="5">
    <location>
        <position position="1"/>
    </location>
</feature>
<dbReference type="Pfam" id="PF00668">
    <property type="entry name" value="Condensation"/>
    <property type="match status" value="2"/>
</dbReference>
<dbReference type="Gene3D" id="2.30.38.10">
    <property type="entry name" value="Luciferase, Domain 3"/>
    <property type="match status" value="1"/>
</dbReference>
<dbReference type="InterPro" id="IPR036736">
    <property type="entry name" value="ACP-like_sf"/>
</dbReference>